<dbReference type="Gene3D" id="3.90.70.10">
    <property type="entry name" value="Cysteine proteinases"/>
    <property type="match status" value="1"/>
</dbReference>
<dbReference type="Proteomes" id="UP001160148">
    <property type="component" value="Unassembled WGS sequence"/>
</dbReference>
<keyword evidence="2" id="KW-1185">Reference proteome</keyword>
<protein>
    <recommendedName>
        <fullName evidence="3">USP domain-containing protein</fullName>
    </recommendedName>
</protein>
<dbReference type="SUPFAM" id="SSF54001">
    <property type="entry name" value="Cysteine proteinases"/>
    <property type="match status" value="1"/>
</dbReference>
<comment type="caution">
    <text evidence="1">The sequence shown here is derived from an EMBL/GenBank/DDBJ whole genome shotgun (WGS) entry which is preliminary data.</text>
</comment>
<dbReference type="AlphaFoldDB" id="A0AAV0Y9T4"/>
<evidence type="ECO:0000313" key="1">
    <source>
        <dbReference type="EMBL" id="CAI6377704.1"/>
    </source>
</evidence>
<gene>
    <name evidence="1" type="ORF">MEUPH1_LOCUS30924</name>
</gene>
<evidence type="ECO:0000313" key="2">
    <source>
        <dbReference type="Proteomes" id="UP001160148"/>
    </source>
</evidence>
<dbReference type="InterPro" id="IPR038765">
    <property type="entry name" value="Papain-like_cys_pep_sf"/>
</dbReference>
<reference evidence="1 2" key="1">
    <citation type="submission" date="2023-01" db="EMBL/GenBank/DDBJ databases">
        <authorList>
            <person name="Whitehead M."/>
        </authorList>
    </citation>
    <scope>NUCLEOTIDE SEQUENCE [LARGE SCALE GENOMIC DNA]</scope>
</reference>
<evidence type="ECO:0008006" key="3">
    <source>
        <dbReference type="Google" id="ProtNLM"/>
    </source>
</evidence>
<sequence>MNPQLQPIEYDTTLAACDATITTVINALLKDFLTLKFSTICSSSSCSPVFPISKVNLSYQTTDGKIRKLQEFLDNCITPEKSKCGYKLSDTPCEGIKEIIPTISELHLFIDIFFWEGEENSSKNRSSETTEQVKMKLCDIPQILIHNSVTYELRGVISFHLGKSKLRNTIGHYNGYAKRGTGSWDLFDDLKKKPIPTKASKIVPVETLMYTI</sequence>
<organism evidence="1 2">
    <name type="scientific">Macrosiphum euphorbiae</name>
    <name type="common">potato aphid</name>
    <dbReference type="NCBI Taxonomy" id="13131"/>
    <lineage>
        <taxon>Eukaryota</taxon>
        <taxon>Metazoa</taxon>
        <taxon>Ecdysozoa</taxon>
        <taxon>Arthropoda</taxon>
        <taxon>Hexapoda</taxon>
        <taxon>Insecta</taxon>
        <taxon>Pterygota</taxon>
        <taxon>Neoptera</taxon>
        <taxon>Paraneoptera</taxon>
        <taxon>Hemiptera</taxon>
        <taxon>Sternorrhyncha</taxon>
        <taxon>Aphidomorpha</taxon>
        <taxon>Aphidoidea</taxon>
        <taxon>Aphididae</taxon>
        <taxon>Macrosiphini</taxon>
        <taxon>Macrosiphum</taxon>
    </lineage>
</organism>
<name>A0AAV0Y9T4_9HEMI</name>
<proteinExistence type="predicted"/>
<dbReference type="EMBL" id="CARXXK010001827">
    <property type="protein sequence ID" value="CAI6377704.1"/>
    <property type="molecule type" value="Genomic_DNA"/>
</dbReference>
<accession>A0AAV0Y9T4</accession>